<feature type="domain" description="DUF1907" evidence="7">
    <location>
        <begin position="54"/>
        <end position="331"/>
    </location>
</feature>
<comment type="caution">
    <text evidence="8">The sequence shown here is derived from an EMBL/GenBank/DDBJ whole genome shotgun (WGS) entry which is preliminary data.</text>
</comment>
<evidence type="ECO:0000256" key="1">
    <source>
        <dbReference type="ARBA" id="ARBA00004123"/>
    </source>
</evidence>
<dbReference type="PANTHER" id="PTHR13204">
    <property type="entry name" value="PTD012 PROTEIN"/>
    <property type="match status" value="1"/>
</dbReference>
<evidence type="ECO:0000313" key="8">
    <source>
        <dbReference type="EMBL" id="KAJ8920298.1"/>
    </source>
</evidence>
<keyword evidence="9" id="KW-1185">Reference proteome</keyword>
<reference evidence="8 9" key="1">
    <citation type="journal article" date="2023" name="Insect Mol. Biol.">
        <title>Genome sequencing provides insights into the evolution of gene families encoding plant cell wall-degrading enzymes in longhorned beetles.</title>
        <authorList>
            <person name="Shin N.R."/>
            <person name="Okamura Y."/>
            <person name="Kirsch R."/>
            <person name="Pauchet Y."/>
        </authorList>
    </citation>
    <scope>NUCLEOTIDE SEQUENCE [LARGE SCALE GENOMIC DNA]</scope>
    <source>
        <strain evidence="8">EAD_L_NR</strain>
    </source>
</reference>
<dbReference type="CDD" id="cd17298">
    <property type="entry name" value="DUF1907"/>
    <property type="match status" value="1"/>
</dbReference>
<sequence>MKRIKAIIVVPEVNLQLVLLYTFLLQWTMALDPNSIPVEKKPLYVPPLQEIADVLNKGLTSNFAEVKVEVVDSPDLTQKPFSLASKGGSAKIVEIGGPPYLLPVVDRNKVYDLKDIANLVHSNPAFIVGAGAGPHPYIGVNCEGIYNLNIINGTVEQHTRISKVDQNDENSIQEILPNSESRVALLANLFFCEGKPGKVLKVHVKKRIGPKDFIASIRTVLEEAYKDKLVGLGGAFVLKEGKAKQHVMRDFSKTPIEDEEALNNWLKFYNMSAPLVALGTLVNGDGGLDLRVQHFHSFSHHGEAGHYHYDTTPEIVEYLGYFNTGDEIYRIDKPKATHSWGRD</sequence>
<organism evidence="8 9">
    <name type="scientific">Exocentrus adspersus</name>
    <dbReference type="NCBI Taxonomy" id="1586481"/>
    <lineage>
        <taxon>Eukaryota</taxon>
        <taxon>Metazoa</taxon>
        <taxon>Ecdysozoa</taxon>
        <taxon>Arthropoda</taxon>
        <taxon>Hexapoda</taxon>
        <taxon>Insecta</taxon>
        <taxon>Pterygota</taxon>
        <taxon>Neoptera</taxon>
        <taxon>Endopterygota</taxon>
        <taxon>Coleoptera</taxon>
        <taxon>Polyphaga</taxon>
        <taxon>Cucujiformia</taxon>
        <taxon>Chrysomeloidea</taxon>
        <taxon>Cerambycidae</taxon>
        <taxon>Lamiinae</taxon>
        <taxon>Acanthocinini</taxon>
        <taxon>Exocentrus</taxon>
    </lineage>
</organism>
<keyword evidence="6" id="KW-0539">Nucleus</keyword>
<evidence type="ECO:0000256" key="6">
    <source>
        <dbReference type="ARBA" id="ARBA00023242"/>
    </source>
</evidence>
<proteinExistence type="predicted"/>
<evidence type="ECO:0000256" key="2">
    <source>
        <dbReference type="ARBA" id="ARBA00011245"/>
    </source>
</evidence>
<comment type="subunit">
    <text evidence="2">Monomer.</text>
</comment>
<comment type="subcellular location">
    <subcellularLocation>
        <location evidence="1">Nucleus</location>
    </subcellularLocation>
</comment>
<dbReference type="GO" id="GO:0008270">
    <property type="term" value="F:zinc ion binding"/>
    <property type="evidence" value="ECO:0007669"/>
    <property type="project" value="TreeGrafter"/>
</dbReference>
<keyword evidence="3" id="KW-0479">Metal-binding</keyword>
<keyword evidence="4" id="KW-0378">Hydrolase</keyword>
<gene>
    <name evidence="8" type="ORF">NQ315_011959</name>
</gene>
<dbReference type="SMART" id="SM01168">
    <property type="entry name" value="DUF1907"/>
    <property type="match status" value="1"/>
</dbReference>
<dbReference type="AlphaFoldDB" id="A0AAV8W1C7"/>
<keyword evidence="5" id="KW-0862">Zinc</keyword>
<dbReference type="Proteomes" id="UP001159042">
    <property type="component" value="Unassembled WGS sequence"/>
</dbReference>
<evidence type="ECO:0000256" key="3">
    <source>
        <dbReference type="ARBA" id="ARBA00022723"/>
    </source>
</evidence>
<accession>A0AAV8W1C7</accession>
<evidence type="ECO:0000259" key="7">
    <source>
        <dbReference type="SMART" id="SM01168"/>
    </source>
</evidence>
<dbReference type="InterPro" id="IPR015021">
    <property type="entry name" value="C11orf54_DUF1907"/>
</dbReference>
<dbReference type="Pfam" id="PF08925">
    <property type="entry name" value="DUF1907"/>
    <property type="match status" value="1"/>
</dbReference>
<evidence type="ECO:0000313" key="9">
    <source>
        <dbReference type="Proteomes" id="UP001159042"/>
    </source>
</evidence>
<dbReference type="PANTHER" id="PTHR13204:SF1">
    <property type="entry name" value="ESTER HYDROLASE C11ORF54"/>
    <property type="match status" value="1"/>
</dbReference>
<dbReference type="SUPFAM" id="SSF117856">
    <property type="entry name" value="AF0104/ALDC/Ptd012-like"/>
    <property type="match status" value="1"/>
</dbReference>
<dbReference type="EMBL" id="JANEYG010000015">
    <property type="protein sequence ID" value="KAJ8920298.1"/>
    <property type="molecule type" value="Genomic_DNA"/>
</dbReference>
<evidence type="ECO:0000256" key="5">
    <source>
        <dbReference type="ARBA" id="ARBA00022833"/>
    </source>
</evidence>
<evidence type="ECO:0000256" key="4">
    <source>
        <dbReference type="ARBA" id="ARBA00022801"/>
    </source>
</evidence>
<name>A0AAV8W1C7_9CUCU</name>
<dbReference type="GO" id="GO:0005634">
    <property type="term" value="C:nucleus"/>
    <property type="evidence" value="ECO:0007669"/>
    <property type="project" value="UniProtKB-SubCell"/>
</dbReference>
<protein>
    <recommendedName>
        <fullName evidence="7">DUF1907 domain-containing protein</fullName>
    </recommendedName>
</protein>
<dbReference type="GO" id="GO:0016788">
    <property type="term" value="F:hydrolase activity, acting on ester bonds"/>
    <property type="evidence" value="ECO:0007669"/>
    <property type="project" value="TreeGrafter"/>
</dbReference>